<evidence type="ECO:0000313" key="7">
    <source>
        <dbReference type="Proteomes" id="UP001515480"/>
    </source>
</evidence>
<dbReference type="EMBL" id="JBGBPQ010000006">
    <property type="protein sequence ID" value="KAL1522786.1"/>
    <property type="molecule type" value="Genomic_DNA"/>
</dbReference>
<evidence type="ECO:0000256" key="3">
    <source>
        <dbReference type="ARBA" id="ARBA00022989"/>
    </source>
</evidence>
<evidence type="ECO:0000313" key="6">
    <source>
        <dbReference type="EMBL" id="KAL1522786.1"/>
    </source>
</evidence>
<evidence type="ECO:0008006" key="8">
    <source>
        <dbReference type="Google" id="ProtNLM"/>
    </source>
</evidence>
<feature type="transmembrane region" description="Helical" evidence="5">
    <location>
        <begin position="81"/>
        <end position="103"/>
    </location>
</feature>
<feature type="transmembrane region" description="Helical" evidence="5">
    <location>
        <begin position="141"/>
        <end position="160"/>
    </location>
</feature>
<keyword evidence="2 5" id="KW-0812">Transmembrane</keyword>
<organism evidence="6 7">
    <name type="scientific">Prymnesium parvum</name>
    <name type="common">Toxic golden alga</name>
    <dbReference type="NCBI Taxonomy" id="97485"/>
    <lineage>
        <taxon>Eukaryota</taxon>
        <taxon>Haptista</taxon>
        <taxon>Haptophyta</taxon>
        <taxon>Prymnesiophyceae</taxon>
        <taxon>Prymnesiales</taxon>
        <taxon>Prymnesiaceae</taxon>
        <taxon>Prymnesium</taxon>
    </lineage>
</organism>
<evidence type="ECO:0000256" key="1">
    <source>
        <dbReference type="ARBA" id="ARBA00004141"/>
    </source>
</evidence>
<evidence type="ECO:0000256" key="4">
    <source>
        <dbReference type="ARBA" id="ARBA00023136"/>
    </source>
</evidence>
<dbReference type="PANTHER" id="PTHR38483">
    <property type="entry name" value="CHROMOSOME 1, WHOLE GENOME SHOTGUN SEQUENCE"/>
    <property type="match status" value="1"/>
</dbReference>
<name>A0AB34JLJ6_PRYPA</name>
<dbReference type="InterPro" id="IPR027359">
    <property type="entry name" value="Volt_channel_dom_sf"/>
</dbReference>
<reference evidence="6 7" key="1">
    <citation type="journal article" date="2024" name="Science">
        <title>Giant polyketide synthase enzymes in the biosynthesis of giant marine polyether toxins.</title>
        <authorList>
            <person name="Fallon T.R."/>
            <person name="Shende V.V."/>
            <person name="Wierzbicki I.H."/>
            <person name="Pendleton A.L."/>
            <person name="Watervoot N.F."/>
            <person name="Auber R.P."/>
            <person name="Gonzalez D.J."/>
            <person name="Wisecaver J.H."/>
            <person name="Moore B.S."/>
        </authorList>
    </citation>
    <scope>NUCLEOTIDE SEQUENCE [LARGE SCALE GENOMIC DNA]</scope>
    <source>
        <strain evidence="6 7">12B1</strain>
    </source>
</reference>
<dbReference type="PANTHER" id="PTHR38483:SF1">
    <property type="entry name" value="ION TRANSPORT DOMAIN-CONTAINING PROTEIN"/>
    <property type="match status" value="1"/>
</dbReference>
<sequence>MVGLPCDEKEEEPLLTSTQMSRQTFMSQEEYLQTVASRVLYSGSCGVFYLSLLVASLTEIVWMLHPWIGHCCHLSYPKSKLFFAVEAYLSVGLFGETILRMLWQRRRFWNDAGNIFDAAVSVLSVLSLVLYLDHLSKDLELVVLLMMTLWVGLRLARLVLVARRLHSRRRAAAQRLDVNFSCDLEGGCEDDEEEPPSESRGTEINFRGEANPRVVPVVPPSAVGTGLCQQCTHVQLPGMGASPRNSRDF</sequence>
<evidence type="ECO:0000256" key="2">
    <source>
        <dbReference type="ARBA" id="ARBA00022692"/>
    </source>
</evidence>
<feature type="transmembrane region" description="Helical" evidence="5">
    <location>
        <begin position="115"/>
        <end position="135"/>
    </location>
</feature>
<keyword evidence="7" id="KW-1185">Reference proteome</keyword>
<keyword evidence="4 5" id="KW-0472">Membrane</keyword>
<comment type="subcellular location">
    <subcellularLocation>
        <location evidence="1">Membrane</location>
        <topology evidence="1">Multi-pass membrane protein</topology>
    </subcellularLocation>
</comment>
<dbReference type="AlphaFoldDB" id="A0AB34JLJ6"/>
<proteinExistence type="predicted"/>
<gene>
    <name evidence="6" type="ORF">AB1Y20_017758</name>
</gene>
<accession>A0AB34JLJ6</accession>
<dbReference type="Proteomes" id="UP001515480">
    <property type="component" value="Unassembled WGS sequence"/>
</dbReference>
<keyword evidence="3 5" id="KW-1133">Transmembrane helix</keyword>
<feature type="transmembrane region" description="Helical" evidence="5">
    <location>
        <begin position="47"/>
        <end position="69"/>
    </location>
</feature>
<evidence type="ECO:0000256" key="5">
    <source>
        <dbReference type="SAM" id="Phobius"/>
    </source>
</evidence>
<protein>
    <recommendedName>
        <fullName evidence="8">Transmembrane protein</fullName>
    </recommendedName>
</protein>
<dbReference type="Gene3D" id="1.20.120.350">
    <property type="entry name" value="Voltage-gated potassium channels. Chain C"/>
    <property type="match status" value="1"/>
</dbReference>
<comment type="caution">
    <text evidence="6">The sequence shown here is derived from an EMBL/GenBank/DDBJ whole genome shotgun (WGS) entry which is preliminary data.</text>
</comment>
<dbReference type="GO" id="GO:0016020">
    <property type="term" value="C:membrane"/>
    <property type="evidence" value="ECO:0007669"/>
    <property type="project" value="UniProtKB-SubCell"/>
</dbReference>